<evidence type="ECO:0000256" key="1">
    <source>
        <dbReference type="ARBA" id="ARBA00004496"/>
    </source>
</evidence>
<dbReference type="Pfam" id="PF13087">
    <property type="entry name" value="AAA_12"/>
    <property type="match status" value="1"/>
</dbReference>
<dbReference type="InterPro" id="IPR045055">
    <property type="entry name" value="DNA2/NAM7-like"/>
</dbReference>
<dbReference type="EMBL" id="PUHQ01000165">
    <property type="protein sequence ID" value="KAG0653997.1"/>
    <property type="molecule type" value="Genomic_DNA"/>
</dbReference>
<feature type="region of interest" description="Disordered" evidence="9">
    <location>
        <begin position="61"/>
        <end position="92"/>
    </location>
</feature>
<keyword evidence="2" id="KW-0963">Cytoplasm</keyword>
<dbReference type="GO" id="GO:0031380">
    <property type="term" value="C:nuclear RNA-directed RNA polymerase complex"/>
    <property type="evidence" value="ECO:0007669"/>
    <property type="project" value="TreeGrafter"/>
</dbReference>
<keyword evidence="5 7" id="KW-0862">Zinc</keyword>
<dbReference type="Pfam" id="PF13086">
    <property type="entry name" value="AAA_11"/>
    <property type="match status" value="1"/>
</dbReference>
<dbReference type="CDD" id="cd18808">
    <property type="entry name" value="SF1_C_Upf1"/>
    <property type="match status" value="1"/>
</dbReference>
<evidence type="ECO:0000256" key="9">
    <source>
        <dbReference type="SAM" id="MobiDB-lite"/>
    </source>
</evidence>
<evidence type="ECO:0000256" key="2">
    <source>
        <dbReference type="ARBA" id="ARBA00022490"/>
    </source>
</evidence>
<comment type="caution">
    <text evidence="12">The sequence shown here is derived from an EMBL/GenBank/DDBJ whole genome shotgun (WGS) entry which is preliminary data.</text>
</comment>
<dbReference type="PROSITE" id="PS50103">
    <property type="entry name" value="ZF_C3H1"/>
    <property type="match status" value="1"/>
</dbReference>
<keyword evidence="13" id="KW-1185">Reference proteome</keyword>
<dbReference type="CDD" id="cd06008">
    <property type="entry name" value="NF-X1-zinc-finger"/>
    <property type="match status" value="1"/>
</dbReference>
<evidence type="ECO:0000313" key="12">
    <source>
        <dbReference type="EMBL" id="KAG0653997.1"/>
    </source>
</evidence>
<dbReference type="Proteomes" id="UP000777482">
    <property type="component" value="Unassembled WGS sequence"/>
</dbReference>
<feature type="compositionally biased region" description="Acidic residues" evidence="9">
    <location>
        <begin position="1278"/>
        <end position="1287"/>
    </location>
</feature>
<feature type="compositionally biased region" description="Polar residues" evidence="9">
    <location>
        <begin position="1288"/>
        <end position="1300"/>
    </location>
</feature>
<feature type="coiled-coil region" evidence="8">
    <location>
        <begin position="911"/>
        <end position="938"/>
    </location>
</feature>
<dbReference type="GO" id="GO:0008270">
    <property type="term" value="F:zinc ion binding"/>
    <property type="evidence" value="ECO:0007669"/>
    <property type="project" value="UniProtKB-KW"/>
</dbReference>
<evidence type="ECO:0000259" key="10">
    <source>
        <dbReference type="PROSITE" id="PS50103"/>
    </source>
</evidence>
<name>A0A9P6VU81_RHOMI</name>
<keyword evidence="8" id="KW-0175">Coiled coil</keyword>
<feature type="domain" description="C3H1-type" evidence="10">
    <location>
        <begin position="45"/>
        <end position="68"/>
    </location>
</feature>
<dbReference type="InterPro" id="IPR041679">
    <property type="entry name" value="DNA2/NAM7-like_C"/>
</dbReference>
<evidence type="ECO:0000256" key="8">
    <source>
        <dbReference type="SAM" id="Coils"/>
    </source>
</evidence>
<dbReference type="Pfam" id="PF20173">
    <property type="entry name" value="ZnF_RZ-type"/>
    <property type="match status" value="1"/>
</dbReference>
<feature type="domain" description="RZ-type" evidence="11">
    <location>
        <begin position="2065"/>
        <end position="2137"/>
    </location>
</feature>
<feature type="region of interest" description="Disordered" evidence="9">
    <location>
        <begin position="1"/>
        <end position="35"/>
    </location>
</feature>
<keyword evidence="3 7" id="KW-0479">Metal-binding</keyword>
<evidence type="ECO:0000256" key="7">
    <source>
        <dbReference type="PROSITE-ProRule" id="PRU00723"/>
    </source>
</evidence>
<dbReference type="InterPro" id="IPR046439">
    <property type="entry name" value="ZF_RZ_dom"/>
</dbReference>
<feature type="compositionally biased region" description="Low complexity" evidence="9">
    <location>
        <begin position="17"/>
        <end position="31"/>
    </location>
</feature>
<dbReference type="Gene3D" id="3.40.50.300">
    <property type="entry name" value="P-loop containing nucleotide triphosphate hydrolases"/>
    <property type="match status" value="3"/>
</dbReference>
<feature type="region of interest" description="Disordered" evidence="9">
    <location>
        <begin position="970"/>
        <end position="992"/>
    </location>
</feature>
<comment type="subcellular location">
    <subcellularLocation>
        <location evidence="1">Cytoplasm</location>
    </subcellularLocation>
</comment>
<dbReference type="SUPFAM" id="SSF52540">
    <property type="entry name" value="P-loop containing nucleoside triphosphate hydrolases"/>
    <property type="match status" value="1"/>
</dbReference>
<dbReference type="GO" id="GO:0004386">
    <property type="term" value="F:helicase activity"/>
    <property type="evidence" value="ECO:0007669"/>
    <property type="project" value="InterPro"/>
</dbReference>
<evidence type="ECO:0000256" key="5">
    <source>
        <dbReference type="ARBA" id="ARBA00022833"/>
    </source>
</evidence>
<accession>A0A9P6VU81</accession>
<dbReference type="InterPro" id="IPR041677">
    <property type="entry name" value="DNA2/NAM7_AAA_11"/>
</dbReference>
<evidence type="ECO:0000259" key="11">
    <source>
        <dbReference type="PROSITE" id="PS51981"/>
    </source>
</evidence>
<evidence type="ECO:0000256" key="6">
    <source>
        <dbReference type="ARBA" id="ARBA00022859"/>
    </source>
</evidence>
<feature type="region of interest" description="Disordered" evidence="9">
    <location>
        <begin position="1278"/>
        <end position="1302"/>
    </location>
</feature>
<dbReference type="PANTHER" id="PTHR10887">
    <property type="entry name" value="DNA2/NAM7 HELICASE FAMILY"/>
    <property type="match status" value="1"/>
</dbReference>
<dbReference type="OrthoDB" id="2423195at2759"/>
<dbReference type="GO" id="GO:0031048">
    <property type="term" value="P:regulatory ncRNA-mediated heterochromatin formation"/>
    <property type="evidence" value="ECO:0007669"/>
    <property type="project" value="TreeGrafter"/>
</dbReference>
<proteinExistence type="predicted"/>
<evidence type="ECO:0008006" key="14">
    <source>
        <dbReference type="Google" id="ProtNLM"/>
    </source>
</evidence>
<dbReference type="InterPro" id="IPR027417">
    <property type="entry name" value="P-loop_NTPase"/>
</dbReference>
<feature type="compositionally biased region" description="Basic and acidic residues" evidence="9">
    <location>
        <begin position="971"/>
        <end position="982"/>
    </location>
</feature>
<evidence type="ECO:0000313" key="13">
    <source>
        <dbReference type="Proteomes" id="UP000777482"/>
    </source>
</evidence>
<sequence>MLTPPSLIQLPAPVPPATSRARAPPSGPRTRMPQSEYLAGVPHGTCRNFWPEGRCKFGTSCKHRHDRTKDDDASVNRQRQPAQPSAPKKLTDQELTAIASGGSSDAVAGRLAHFSRGHLYRYLARDGSGRFLGGTRDMCAFTQALLASTKETTSWALEDASNVILDFKPREPGLARVAEVVAADISSQAGSSSTLLSFQRGFVPLYLTSSIVKNSVVVANVNSLFAILVRNPSWARKTHEALRAMILRKSVSDPNAPANASFSTNLLAIFQAVGQLLLELMRRFPDVAIAVPELPGLISGMIDLFDEYSRDVLSETPAFRDEPLLGVDLDRRHFVLDGVKHTLRTLPKVLDRAQVRPIVDALPREVVGTDVSAGVLTALRALMQPPGELRPDGPRHDNDFADIRKIAILPTPGELTSSAAAFVPANLSAAPYHLDGMEGRLDILFRLMREDFVGPLRSAVQSLLVDFEHLGDKHNPLAALLKRGGGRYRPASSVRGGDSSDLMVYKDVQVVGIDLDRHELLLDLSLTLPSGFKSAKHIVRNLAQGNFVALLSFDTTANGKVRNVREVEIDLGIVAADLKGAGLSISFFDGARRSVYLDAVRALAEQKNNKSNAAAPSSALYLVELPGFLVSTVEPFLRALQQLSAPAIPFADILSAKPPPRGQKLRIQPPLYARNPGFEYDLSSILQGDDIQPGSLVLRPSDPESVEDAREVLAQPGNSRLDSTQAQALVDCLTREVALVEGPPGTGKSFLGVELVRVLLAADVGKILILAFTNHALDDMLKHVYEQVTKEIVSLFNLLQVGEPRARGARSYEIGQKIKQRKDIEEDIKRLCAVAQRPTSQITCQHISDHLDEEQPQLRRAFENVPSAVLGAIDAQEDWYTVGKRAWRIQRPEGADDIFSFWRNGADFDVLHRYVELQQAERAEMRRLQEQATAMKEESAIFTNSFAALALDDGDEPDTTNKYSQGVDLQASHEAEVAHPAEDEAQEDWSEPTTDRPIATLLAGSHIWSFSRVERRRLIEHVTAAIVANKAPDLQNLRRNLKRVNAEIRALNSENKLNLLKQARVIGATTNGCANVLDLIEKVGPTIVLVEEAGECLESQIVANLVPSVQHLICIGDHLQLRPHITSYSLSIDSARGKLHRHDVSLFERLAELPIAMSILETQRRMRPEISELIRDALYPQLEDAPNVLEYPDVPGMSRNLFFVDHRLQQDGASALHSSHTNSAEARWVVDLVRHLALQGSGASICILTPYLGQLRILRSLLEAVQITTILDERDLEDLDAEEDGSDNSDGQVGSESKNILQPHAEQRSLKTQVLLRTVDRFQGEEADIIVLSLVRNAKTASESAEDGDEDQAIFSRDARASIGFLKSPNGTNVAVSRARHGLYLFGNASLLRSKASIWESIIGNLEKDGNVGPCLPATCAGHPEKPLHIDGPDQLPQLAPFGGCLDPCTCTLPCGHRCPQVCHPIDSQVSVIVMYNVLRRARSSWTAATRATAESHPKCEFKLSQKKNSPAATLHFWTADPTRTRTVAPQCASGAAFGHVQHAHEKMKVCGHECRGSCFDHRFLPLSLHQLVLARVFSWVLQGSEEQARVLRAVPVLSRAVHHARLRVALRFALQRCAEECRLLQEASKHSGRQDQVVHFIMMTTLADFDPNDPDPLQRLITLDCGHAFTVDTLDGVFDLKRFFTERSEQSGWGAPVDPLESTAPVACPTCKQIVSSASNVRYRRAIKFAELHNQERLRILRSQEQLDELGAAVDVALADEKITRDLEKIRSPKGPGRRPKANEVIAFRRQFMAQTAYTPGNAFVEDALLGLGSFQKRFFNLTRPLLQLHHHIDALVLEMSPHTKAYNAGVVGLYRAEKQAAAGQGLPLSDEQALRIARLQVCMAPRVAESSFSLRALWLATEVRYQLCEICPKLALRFKSDGEPDDGLFAALVSLGAFVLETVTRDLRRGCDIALYDGSKRLQLEGALNELKCSLKTTQYRLRSDIASGKLERQPALTSSQAQRQQSLATFQRFKNSLLDTKESQALLSEWTKASIEPNVDRILEQWLDFEKSITGGTFYEEVSETERRMIVQATGFATTGHWYTCERGHPYVIGDCGGAMEVATCLECGARIGGTHHALDPTNRNAVDFDRLAMEGGARREYPWGVRA</sequence>
<protein>
    <recommendedName>
        <fullName evidence="14">NFX1-type zinc finger-containing protein 1</fullName>
    </recommendedName>
</protein>
<keyword evidence="6" id="KW-0391">Immunity</keyword>
<dbReference type="InterPro" id="IPR000571">
    <property type="entry name" value="Znf_CCCH"/>
</dbReference>
<dbReference type="GO" id="GO:0005737">
    <property type="term" value="C:cytoplasm"/>
    <property type="evidence" value="ECO:0007669"/>
    <property type="project" value="UniProtKB-SubCell"/>
</dbReference>
<dbReference type="InterPro" id="IPR047187">
    <property type="entry name" value="SF1_C_Upf1"/>
</dbReference>
<gene>
    <name evidence="12" type="ORF">C6P46_002015</name>
</gene>
<keyword evidence="4 7" id="KW-0863">Zinc-finger</keyword>
<reference evidence="12 13" key="1">
    <citation type="submission" date="2020-11" db="EMBL/GenBank/DDBJ databases">
        <title>Kefir isolates.</title>
        <authorList>
            <person name="Marcisauskas S."/>
            <person name="Kim Y."/>
            <person name="Blasche S."/>
        </authorList>
    </citation>
    <scope>NUCLEOTIDE SEQUENCE [LARGE SCALE GENOMIC DNA]</scope>
    <source>
        <strain evidence="12 13">KR</strain>
    </source>
</reference>
<feature type="zinc finger region" description="C3H1-type" evidence="7">
    <location>
        <begin position="45"/>
        <end position="68"/>
    </location>
</feature>
<evidence type="ECO:0000256" key="4">
    <source>
        <dbReference type="ARBA" id="ARBA00022771"/>
    </source>
</evidence>
<dbReference type="GO" id="GO:0002376">
    <property type="term" value="P:immune system process"/>
    <property type="evidence" value="ECO:0007669"/>
    <property type="project" value="UniProtKB-KW"/>
</dbReference>
<organism evidence="12 13">
    <name type="scientific">Rhodotorula mucilaginosa</name>
    <name type="common">Yeast</name>
    <name type="synonym">Rhodotorula rubra</name>
    <dbReference type="NCBI Taxonomy" id="5537"/>
    <lineage>
        <taxon>Eukaryota</taxon>
        <taxon>Fungi</taxon>
        <taxon>Dikarya</taxon>
        <taxon>Basidiomycota</taxon>
        <taxon>Pucciniomycotina</taxon>
        <taxon>Microbotryomycetes</taxon>
        <taxon>Sporidiobolales</taxon>
        <taxon>Sporidiobolaceae</taxon>
        <taxon>Rhodotorula</taxon>
    </lineage>
</organism>
<dbReference type="PANTHER" id="PTHR10887:SF341">
    <property type="entry name" value="NFX1-TYPE ZINC FINGER-CONTAINING PROTEIN 1"/>
    <property type="match status" value="1"/>
</dbReference>
<dbReference type="PROSITE" id="PS51981">
    <property type="entry name" value="ZF_RZ"/>
    <property type="match status" value="1"/>
</dbReference>
<evidence type="ECO:0000256" key="3">
    <source>
        <dbReference type="ARBA" id="ARBA00022723"/>
    </source>
</evidence>